<dbReference type="GeneID" id="111250000"/>
<evidence type="ECO:0000256" key="3">
    <source>
        <dbReference type="ARBA" id="ARBA00023006"/>
    </source>
</evidence>
<accession>A0A7M7K291</accession>
<dbReference type="PANTHER" id="PTHR13385:SF0">
    <property type="entry name" value="UBIQUITIN-LIKE PROTEIN ATG12"/>
    <property type="match status" value="1"/>
</dbReference>
<dbReference type="GO" id="GO:0034274">
    <property type="term" value="C:Atg12-Atg5-Atg16 complex"/>
    <property type="evidence" value="ECO:0007669"/>
    <property type="project" value="TreeGrafter"/>
</dbReference>
<dbReference type="GO" id="GO:0000422">
    <property type="term" value="P:autophagy of mitochondrion"/>
    <property type="evidence" value="ECO:0007669"/>
    <property type="project" value="TreeGrafter"/>
</dbReference>
<reference evidence="5" key="1">
    <citation type="submission" date="2021-01" db="UniProtKB">
        <authorList>
            <consortium name="EnsemblMetazoa"/>
        </authorList>
    </citation>
    <scope>IDENTIFICATION</scope>
</reference>
<dbReference type="OMA" id="YAKTHAW"/>
<comment type="function">
    <text evidence="4">Ubiquitin-like protein involved in autophagic vesicle formation.</text>
</comment>
<keyword evidence="6" id="KW-1185">Reference proteome</keyword>
<protein>
    <recommendedName>
        <fullName evidence="4">Ubiquitin-like protein ATG12</fullName>
    </recommendedName>
</protein>
<comment type="similarity">
    <text evidence="4">Belongs to the ATG12 family.</text>
</comment>
<dbReference type="Gene3D" id="3.10.20.90">
    <property type="entry name" value="Phosphatidylinositol 3-kinase Catalytic Subunit, Chain A, domain 1"/>
    <property type="match status" value="1"/>
</dbReference>
<dbReference type="OrthoDB" id="10003551at2759"/>
<dbReference type="GO" id="GO:0034045">
    <property type="term" value="C:phagophore assembly site membrane"/>
    <property type="evidence" value="ECO:0007669"/>
    <property type="project" value="TreeGrafter"/>
</dbReference>
<dbReference type="PANTHER" id="PTHR13385">
    <property type="entry name" value="AUTOPHAGY PROTEIN 12"/>
    <property type="match status" value="1"/>
</dbReference>
<dbReference type="GO" id="GO:0000045">
    <property type="term" value="P:autophagosome assembly"/>
    <property type="evidence" value="ECO:0007669"/>
    <property type="project" value="InterPro"/>
</dbReference>
<dbReference type="SUPFAM" id="SSF54236">
    <property type="entry name" value="Ubiquitin-like"/>
    <property type="match status" value="1"/>
</dbReference>
<comment type="subunit">
    <text evidence="4">Forms a conjugate with ATG5.</text>
</comment>
<dbReference type="CDD" id="cd01612">
    <property type="entry name" value="Ubl_ATG12"/>
    <property type="match status" value="1"/>
</dbReference>
<dbReference type="Proteomes" id="UP000594260">
    <property type="component" value="Unplaced"/>
</dbReference>
<dbReference type="GO" id="GO:0097352">
    <property type="term" value="P:autophagosome maturation"/>
    <property type="evidence" value="ECO:0007669"/>
    <property type="project" value="TreeGrafter"/>
</dbReference>
<keyword evidence="1 4" id="KW-1017">Isopeptide bond</keyword>
<evidence type="ECO:0000256" key="2">
    <source>
        <dbReference type="ARBA" id="ARBA00022786"/>
    </source>
</evidence>
<dbReference type="Pfam" id="PF04110">
    <property type="entry name" value="APG12"/>
    <property type="match status" value="1"/>
</dbReference>
<dbReference type="GO" id="GO:0000421">
    <property type="term" value="C:autophagosome membrane"/>
    <property type="evidence" value="ECO:0007669"/>
    <property type="project" value="TreeGrafter"/>
</dbReference>
<dbReference type="InterPro" id="IPR007242">
    <property type="entry name" value="Atg12"/>
</dbReference>
<evidence type="ECO:0000313" key="5">
    <source>
        <dbReference type="EnsemblMetazoa" id="XP_022660288"/>
    </source>
</evidence>
<dbReference type="FunCoup" id="A0A7M7K291">
    <property type="interactions" value="878"/>
</dbReference>
<name>A0A7M7K291_VARDE</name>
<dbReference type="AlphaFoldDB" id="A0A7M7K291"/>
<dbReference type="GO" id="GO:0019776">
    <property type="term" value="F:Atg8-family ligase activity"/>
    <property type="evidence" value="ECO:0007669"/>
    <property type="project" value="TreeGrafter"/>
</dbReference>
<dbReference type="GO" id="GO:0034727">
    <property type="term" value="P:piecemeal microautophagy of the nucleus"/>
    <property type="evidence" value="ECO:0007669"/>
    <property type="project" value="TreeGrafter"/>
</dbReference>
<dbReference type="CTD" id="9140"/>
<evidence type="ECO:0000256" key="1">
    <source>
        <dbReference type="ARBA" id="ARBA00022499"/>
    </source>
</evidence>
<dbReference type="InParanoid" id="A0A7M7K291"/>
<sequence>MEDAIVPRQEVPEKVDVLLKATGDAPILRRSKWNVRSELTVAQLMIRVKQILQLNPNESLFFYVNQAFAPPLDEKLSTLFEVYSTNGKLALHYAKTEAWG</sequence>
<keyword evidence="3 4" id="KW-0072">Autophagy</keyword>
<organism evidence="5 6">
    <name type="scientific">Varroa destructor</name>
    <name type="common">Honeybee mite</name>
    <dbReference type="NCBI Taxonomy" id="109461"/>
    <lineage>
        <taxon>Eukaryota</taxon>
        <taxon>Metazoa</taxon>
        <taxon>Ecdysozoa</taxon>
        <taxon>Arthropoda</taxon>
        <taxon>Chelicerata</taxon>
        <taxon>Arachnida</taxon>
        <taxon>Acari</taxon>
        <taxon>Parasitiformes</taxon>
        <taxon>Mesostigmata</taxon>
        <taxon>Gamasina</taxon>
        <taxon>Dermanyssoidea</taxon>
        <taxon>Varroidae</taxon>
        <taxon>Varroa</taxon>
    </lineage>
</organism>
<proteinExistence type="inferred from homology"/>
<dbReference type="InterPro" id="IPR029071">
    <property type="entry name" value="Ubiquitin-like_domsf"/>
</dbReference>
<keyword evidence="2 4" id="KW-0833">Ubl conjugation pathway</keyword>
<dbReference type="EnsemblMetazoa" id="XM_022804553">
    <property type="protein sequence ID" value="XP_022660288"/>
    <property type="gene ID" value="LOC111250000"/>
</dbReference>
<dbReference type="KEGG" id="vde:111250000"/>
<evidence type="ECO:0000256" key="4">
    <source>
        <dbReference type="RuleBase" id="RU361201"/>
    </source>
</evidence>
<evidence type="ECO:0000313" key="6">
    <source>
        <dbReference type="Proteomes" id="UP000594260"/>
    </source>
</evidence>
<dbReference type="GO" id="GO:0061723">
    <property type="term" value="P:glycophagy"/>
    <property type="evidence" value="ECO:0007669"/>
    <property type="project" value="TreeGrafter"/>
</dbReference>
<dbReference type="RefSeq" id="XP_022660288.1">
    <property type="nucleotide sequence ID" value="XM_022804553.1"/>
</dbReference>